<keyword evidence="2" id="KW-0472">Membrane</keyword>
<feature type="transmembrane region" description="Helical" evidence="2">
    <location>
        <begin position="243"/>
        <end position="264"/>
    </location>
</feature>
<feature type="transmembrane region" description="Helical" evidence="2">
    <location>
        <begin position="117"/>
        <end position="134"/>
    </location>
</feature>
<keyword evidence="2" id="KW-1133">Transmembrane helix</keyword>
<protein>
    <submittedName>
        <fullName evidence="3">Uncharacterized protein</fullName>
    </submittedName>
</protein>
<evidence type="ECO:0000256" key="2">
    <source>
        <dbReference type="SAM" id="Phobius"/>
    </source>
</evidence>
<name>A0A6A6TLD5_9PLEO</name>
<accession>A0A6A6TLD5</accession>
<keyword evidence="1" id="KW-0175">Coiled coil</keyword>
<evidence type="ECO:0000313" key="3">
    <source>
        <dbReference type="EMBL" id="KAF2659728.1"/>
    </source>
</evidence>
<evidence type="ECO:0000256" key="1">
    <source>
        <dbReference type="SAM" id="Coils"/>
    </source>
</evidence>
<reference evidence="3" key="1">
    <citation type="journal article" date="2020" name="Stud. Mycol.">
        <title>101 Dothideomycetes genomes: a test case for predicting lifestyles and emergence of pathogens.</title>
        <authorList>
            <person name="Haridas S."/>
            <person name="Albert R."/>
            <person name="Binder M."/>
            <person name="Bloem J."/>
            <person name="Labutti K."/>
            <person name="Salamov A."/>
            <person name="Andreopoulos B."/>
            <person name="Baker S."/>
            <person name="Barry K."/>
            <person name="Bills G."/>
            <person name="Bluhm B."/>
            <person name="Cannon C."/>
            <person name="Castanera R."/>
            <person name="Culley D."/>
            <person name="Daum C."/>
            <person name="Ezra D."/>
            <person name="Gonzalez J."/>
            <person name="Henrissat B."/>
            <person name="Kuo A."/>
            <person name="Liang C."/>
            <person name="Lipzen A."/>
            <person name="Lutzoni F."/>
            <person name="Magnuson J."/>
            <person name="Mondo S."/>
            <person name="Nolan M."/>
            <person name="Ohm R."/>
            <person name="Pangilinan J."/>
            <person name="Park H.-J."/>
            <person name="Ramirez L."/>
            <person name="Alfaro M."/>
            <person name="Sun H."/>
            <person name="Tritt A."/>
            <person name="Yoshinaga Y."/>
            <person name="Zwiers L.-H."/>
            <person name="Turgeon B."/>
            <person name="Goodwin S."/>
            <person name="Spatafora J."/>
            <person name="Crous P."/>
            <person name="Grigoriev I."/>
        </authorList>
    </citation>
    <scope>NUCLEOTIDE SEQUENCE</scope>
    <source>
        <strain evidence="3">CBS 122681</strain>
    </source>
</reference>
<organism evidence="3 4">
    <name type="scientific">Lophiostoma macrostomum CBS 122681</name>
    <dbReference type="NCBI Taxonomy" id="1314788"/>
    <lineage>
        <taxon>Eukaryota</taxon>
        <taxon>Fungi</taxon>
        <taxon>Dikarya</taxon>
        <taxon>Ascomycota</taxon>
        <taxon>Pezizomycotina</taxon>
        <taxon>Dothideomycetes</taxon>
        <taxon>Pleosporomycetidae</taxon>
        <taxon>Pleosporales</taxon>
        <taxon>Lophiostomataceae</taxon>
        <taxon>Lophiostoma</taxon>
    </lineage>
</organism>
<dbReference type="AlphaFoldDB" id="A0A6A6TLD5"/>
<sequence length="301" mass="34005">MTNVEEFKRNVEETRTNVKEVKTNVEEVKTDMNEVAARIHDLQADVQALRDHQSINQLVIIGGALSQKLTQSGHWVRAESLVLVAWVAAKSAALNAWVMTKKIHLAATMISPLTEKAVTIAFMLAVLIGGIISYTTSSRIGTIGVLSTMIAVITYGGYMADRQAIWTQIDHTKAALRENLQQLKEFLLRLQTWAGATYICTLAWLRAATIDHTEPMQQLAKVFAVVLGIATIWSVIDWIIAGLCYSLVLLVLLVGVIFFSVQMATSPKPYYPRHYQPRHYHPRHYHPRHNHRHSQLTYFKH</sequence>
<dbReference type="EMBL" id="MU004305">
    <property type="protein sequence ID" value="KAF2659728.1"/>
    <property type="molecule type" value="Genomic_DNA"/>
</dbReference>
<feature type="transmembrane region" description="Helical" evidence="2">
    <location>
        <begin position="186"/>
        <end position="207"/>
    </location>
</feature>
<dbReference type="Proteomes" id="UP000799324">
    <property type="component" value="Unassembled WGS sequence"/>
</dbReference>
<keyword evidence="2" id="KW-0812">Transmembrane</keyword>
<feature type="transmembrane region" description="Helical" evidence="2">
    <location>
        <begin position="219"/>
        <end position="236"/>
    </location>
</feature>
<proteinExistence type="predicted"/>
<evidence type="ECO:0000313" key="4">
    <source>
        <dbReference type="Proteomes" id="UP000799324"/>
    </source>
</evidence>
<gene>
    <name evidence="3" type="ORF">K491DRAFT_675456</name>
</gene>
<keyword evidence="4" id="KW-1185">Reference proteome</keyword>
<feature type="transmembrane region" description="Helical" evidence="2">
    <location>
        <begin position="140"/>
        <end position="158"/>
    </location>
</feature>
<feature type="coiled-coil region" evidence="1">
    <location>
        <begin position="4"/>
        <end position="52"/>
    </location>
</feature>